<dbReference type="InterPro" id="IPR003718">
    <property type="entry name" value="OsmC/Ohr_fam"/>
</dbReference>
<organism evidence="1">
    <name type="scientific">mine drainage metagenome</name>
    <dbReference type="NCBI Taxonomy" id="410659"/>
    <lineage>
        <taxon>unclassified sequences</taxon>
        <taxon>metagenomes</taxon>
        <taxon>ecological metagenomes</taxon>
    </lineage>
</organism>
<name>E6PGV0_9ZZZZ</name>
<gene>
    <name evidence="1" type="ORF">CARN1_2551</name>
</gene>
<proteinExistence type="predicted"/>
<dbReference type="SUPFAM" id="SSF82784">
    <property type="entry name" value="OsmC-like"/>
    <property type="match status" value="1"/>
</dbReference>
<comment type="caution">
    <text evidence="1">The sequence shown here is derived from an EMBL/GenBank/DDBJ whole genome shotgun (WGS) entry which is preliminary data.</text>
</comment>
<dbReference type="AlphaFoldDB" id="E6PGV0"/>
<evidence type="ECO:0000313" key="1">
    <source>
        <dbReference type="EMBL" id="CBH75688.1"/>
    </source>
</evidence>
<accession>E6PGV0</accession>
<dbReference type="Gene3D" id="3.30.300.20">
    <property type="match status" value="1"/>
</dbReference>
<dbReference type="InterPro" id="IPR015946">
    <property type="entry name" value="KH_dom-like_a/b"/>
</dbReference>
<reference evidence="1" key="1">
    <citation type="submission" date="2009-10" db="EMBL/GenBank/DDBJ databases">
        <title>Diversity of trophic interactions inside an arsenic-rich microbial ecosystem.</title>
        <authorList>
            <person name="Bertin P.N."/>
            <person name="Heinrich-Salmeron A."/>
            <person name="Pelletier E."/>
            <person name="Goulhen-Chollet F."/>
            <person name="Arsene-Ploetze F."/>
            <person name="Gallien S."/>
            <person name="Calteau A."/>
            <person name="Vallenet D."/>
            <person name="Casiot C."/>
            <person name="Chane-Woon-Ming B."/>
            <person name="Giloteaux L."/>
            <person name="Barakat M."/>
            <person name="Bonnefoy V."/>
            <person name="Bruneel O."/>
            <person name="Chandler M."/>
            <person name="Cleiss J."/>
            <person name="Duran R."/>
            <person name="Elbaz-Poulichet F."/>
            <person name="Fonknechten N."/>
            <person name="Lauga B."/>
            <person name="Mornico D."/>
            <person name="Ortet P."/>
            <person name="Schaeffer C."/>
            <person name="Siguier P."/>
            <person name="Alexander Thil Smith A."/>
            <person name="Van Dorsselaer A."/>
            <person name="Weissenbach J."/>
            <person name="Medigue C."/>
            <person name="Le Paslier D."/>
        </authorList>
    </citation>
    <scope>NUCLEOTIDE SEQUENCE</scope>
</reference>
<dbReference type="InterPro" id="IPR036102">
    <property type="entry name" value="OsmC/Ohrsf"/>
</dbReference>
<dbReference type="EMBL" id="CABL01000014">
    <property type="protein sequence ID" value="CBH75688.1"/>
    <property type="molecule type" value="Genomic_DNA"/>
</dbReference>
<protein>
    <submittedName>
        <fullName evidence="1">OsmC family protein (Modular protein)</fullName>
    </submittedName>
</protein>
<dbReference type="Pfam" id="PF02566">
    <property type="entry name" value="OsmC"/>
    <property type="match status" value="1"/>
</dbReference>
<sequence>MQECGRASAFECKSCEISQRPIEEIDMASHEEPQPTKVTLERREGYEFLVRVEGTSVPEFFAEEGPPLGEERGPSPDAMLGAAVGSCLASSLLFCVGKTHASLDALRANVSIHKTRNERGRLRIGAIEVELQAEVPEEQRERFERCRALFEDYCTVTASVRQGIAVEVKLTAS</sequence>